<organism evidence="1 2">
    <name type="scientific">Allacma fusca</name>
    <dbReference type="NCBI Taxonomy" id="39272"/>
    <lineage>
        <taxon>Eukaryota</taxon>
        <taxon>Metazoa</taxon>
        <taxon>Ecdysozoa</taxon>
        <taxon>Arthropoda</taxon>
        <taxon>Hexapoda</taxon>
        <taxon>Collembola</taxon>
        <taxon>Symphypleona</taxon>
        <taxon>Sminthuridae</taxon>
        <taxon>Allacma</taxon>
    </lineage>
</organism>
<dbReference type="Proteomes" id="UP000708208">
    <property type="component" value="Unassembled WGS sequence"/>
</dbReference>
<dbReference type="EMBL" id="CAJVCH010570992">
    <property type="protein sequence ID" value="CAG7836356.1"/>
    <property type="molecule type" value="Genomic_DNA"/>
</dbReference>
<evidence type="ECO:0000313" key="2">
    <source>
        <dbReference type="Proteomes" id="UP000708208"/>
    </source>
</evidence>
<evidence type="ECO:0000313" key="1">
    <source>
        <dbReference type="EMBL" id="CAG7836356.1"/>
    </source>
</evidence>
<name>A0A8J2Q6C4_9HEXA</name>
<reference evidence="1" key="1">
    <citation type="submission" date="2021-06" db="EMBL/GenBank/DDBJ databases">
        <authorList>
            <person name="Hodson N. C."/>
            <person name="Mongue J. A."/>
            <person name="Jaron S. K."/>
        </authorList>
    </citation>
    <scope>NUCLEOTIDE SEQUENCE</scope>
</reference>
<gene>
    <name evidence="1" type="ORF">AFUS01_LOCUS45610</name>
</gene>
<keyword evidence="2" id="KW-1185">Reference proteome</keyword>
<accession>A0A8J2Q6C4</accession>
<comment type="caution">
    <text evidence="1">The sequence shown here is derived from an EMBL/GenBank/DDBJ whole genome shotgun (WGS) entry which is preliminary data.</text>
</comment>
<protein>
    <submittedName>
        <fullName evidence="1">Uncharacterized protein</fullName>
    </submittedName>
</protein>
<sequence length="73" mass="8335">MSLVSKFKPSLLGGPGPDTGTFFVSFQHGKDQYKQFDPRLLEDLEELEKLFEECDGWPVNMYSNSGKGLFWSK</sequence>
<proteinExistence type="predicted"/>
<dbReference type="AlphaFoldDB" id="A0A8J2Q6C4"/>